<organism evidence="2 3">
    <name type="scientific">Hibiscus trionum</name>
    <name type="common">Flower of an hour</name>
    <dbReference type="NCBI Taxonomy" id="183268"/>
    <lineage>
        <taxon>Eukaryota</taxon>
        <taxon>Viridiplantae</taxon>
        <taxon>Streptophyta</taxon>
        <taxon>Embryophyta</taxon>
        <taxon>Tracheophyta</taxon>
        <taxon>Spermatophyta</taxon>
        <taxon>Magnoliopsida</taxon>
        <taxon>eudicotyledons</taxon>
        <taxon>Gunneridae</taxon>
        <taxon>Pentapetalae</taxon>
        <taxon>rosids</taxon>
        <taxon>malvids</taxon>
        <taxon>Malvales</taxon>
        <taxon>Malvaceae</taxon>
        <taxon>Malvoideae</taxon>
        <taxon>Hibiscus</taxon>
    </lineage>
</organism>
<dbReference type="EMBL" id="BSYR01000007">
    <property type="protein sequence ID" value="GMI69991.1"/>
    <property type="molecule type" value="Genomic_DNA"/>
</dbReference>
<dbReference type="PANTHER" id="PTHR34463:SF12">
    <property type="entry name" value="GLYCINE-RICH PROTEIN"/>
    <property type="match status" value="1"/>
</dbReference>
<sequence length="127" mass="11765">MHASHARIVPGDDGLVRQQTMMSDSAKEQANATKADSPKANGIDEEKNFIYGGVGGYAGMGGYAGVVGGLPLLGGLGGIGKYGGIGGAAGIGGLGGMGGLGGLGGGVGGAGGDGLGGPTSSGVLPPP</sequence>
<proteinExistence type="predicted"/>
<comment type="caution">
    <text evidence="2">The sequence shown here is derived from an EMBL/GenBank/DDBJ whole genome shotgun (WGS) entry which is preliminary data.</text>
</comment>
<dbReference type="PANTHER" id="PTHR34463">
    <property type="entry name" value="GLYCINE-RICH PROTEIN"/>
    <property type="match status" value="1"/>
</dbReference>
<protein>
    <submittedName>
        <fullName evidence="2">Uncharacterized protein</fullName>
    </submittedName>
</protein>
<evidence type="ECO:0000313" key="3">
    <source>
        <dbReference type="Proteomes" id="UP001165190"/>
    </source>
</evidence>
<gene>
    <name evidence="2" type="ORF">HRI_000668400</name>
</gene>
<dbReference type="Proteomes" id="UP001165190">
    <property type="component" value="Unassembled WGS sequence"/>
</dbReference>
<accession>A0A9W7H3M3</accession>
<feature type="compositionally biased region" description="Polar residues" evidence="1">
    <location>
        <begin position="17"/>
        <end position="34"/>
    </location>
</feature>
<dbReference type="OrthoDB" id="1002057at2759"/>
<feature type="region of interest" description="Disordered" evidence="1">
    <location>
        <begin position="1"/>
        <end position="42"/>
    </location>
</feature>
<evidence type="ECO:0000313" key="2">
    <source>
        <dbReference type="EMBL" id="GMI69991.1"/>
    </source>
</evidence>
<keyword evidence="3" id="KW-1185">Reference proteome</keyword>
<reference evidence="2" key="1">
    <citation type="submission" date="2023-05" db="EMBL/GenBank/DDBJ databases">
        <title>Genome and transcriptome analyses reveal genes involved in the formation of fine ridges on petal epidermal cells in Hibiscus trionum.</title>
        <authorList>
            <person name="Koshimizu S."/>
            <person name="Masuda S."/>
            <person name="Ishii T."/>
            <person name="Shirasu K."/>
            <person name="Hoshino A."/>
            <person name="Arita M."/>
        </authorList>
    </citation>
    <scope>NUCLEOTIDE SEQUENCE</scope>
    <source>
        <strain evidence="2">Hamamatsu line</strain>
    </source>
</reference>
<name>A0A9W7H3M3_HIBTR</name>
<dbReference type="AlphaFoldDB" id="A0A9W7H3M3"/>
<evidence type="ECO:0000256" key="1">
    <source>
        <dbReference type="SAM" id="MobiDB-lite"/>
    </source>
</evidence>